<accession>A0ACB6R7E0</accession>
<organism evidence="1 2">
    <name type="scientific">Lindgomyces ingoldianus</name>
    <dbReference type="NCBI Taxonomy" id="673940"/>
    <lineage>
        <taxon>Eukaryota</taxon>
        <taxon>Fungi</taxon>
        <taxon>Dikarya</taxon>
        <taxon>Ascomycota</taxon>
        <taxon>Pezizomycotina</taxon>
        <taxon>Dothideomycetes</taxon>
        <taxon>Pleosporomycetidae</taxon>
        <taxon>Pleosporales</taxon>
        <taxon>Lindgomycetaceae</taxon>
        <taxon>Lindgomyces</taxon>
    </lineage>
</organism>
<feature type="non-terminal residue" evidence="1">
    <location>
        <position position="313"/>
    </location>
</feature>
<name>A0ACB6R7E0_9PLEO</name>
<feature type="non-terminal residue" evidence="1">
    <location>
        <position position="1"/>
    </location>
</feature>
<reference evidence="1" key="1">
    <citation type="journal article" date="2020" name="Stud. Mycol.">
        <title>101 Dothideomycetes genomes: a test case for predicting lifestyles and emergence of pathogens.</title>
        <authorList>
            <person name="Haridas S."/>
            <person name="Albert R."/>
            <person name="Binder M."/>
            <person name="Bloem J."/>
            <person name="Labutti K."/>
            <person name="Salamov A."/>
            <person name="Andreopoulos B."/>
            <person name="Baker S."/>
            <person name="Barry K."/>
            <person name="Bills G."/>
            <person name="Bluhm B."/>
            <person name="Cannon C."/>
            <person name="Castanera R."/>
            <person name="Culley D."/>
            <person name="Daum C."/>
            <person name="Ezra D."/>
            <person name="Gonzalez J."/>
            <person name="Henrissat B."/>
            <person name="Kuo A."/>
            <person name="Liang C."/>
            <person name="Lipzen A."/>
            <person name="Lutzoni F."/>
            <person name="Magnuson J."/>
            <person name="Mondo S."/>
            <person name="Nolan M."/>
            <person name="Ohm R."/>
            <person name="Pangilinan J."/>
            <person name="Park H.-J."/>
            <person name="Ramirez L."/>
            <person name="Alfaro M."/>
            <person name="Sun H."/>
            <person name="Tritt A."/>
            <person name="Yoshinaga Y."/>
            <person name="Zwiers L.-H."/>
            <person name="Turgeon B."/>
            <person name="Goodwin S."/>
            <person name="Spatafora J."/>
            <person name="Crous P."/>
            <person name="Grigoriev I."/>
        </authorList>
    </citation>
    <scope>NUCLEOTIDE SEQUENCE</scope>
    <source>
        <strain evidence="1">ATCC 200398</strain>
    </source>
</reference>
<protein>
    <submittedName>
        <fullName evidence="1">NAD(P)-binding protein</fullName>
    </submittedName>
</protein>
<dbReference type="Proteomes" id="UP000799755">
    <property type="component" value="Unassembled WGS sequence"/>
</dbReference>
<keyword evidence="2" id="KW-1185">Reference proteome</keyword>
<dbReference type="EMBL" id="MU003496">
    <property type="protein sequence ID" value="KAF2475218.1"/>
    <property type="molecule type" value="Genomic_DNA"/>
</dbReference>
<evidence type="ECO:0000313" key="2">
    <source>
        <dbReference type="Proteomes" id="UP000799755"/>
    </source>
</evidence>
<sequence length="313" mass="34310">SSNRVQGATYHAGDLTQHDQIKKLVDELKPGVIIHAASPSPVTGTPKEYENVNIRGTRNLLKAAKESEHVHAFIFTSSSTLAKGPEHLNLAEDWPLANTDPKSPPYAKSKAAAEIMVLDANNPATEGTTWAGHLATGSLRFPIIYGIREHTTIPGCLGALAKGQTNATLGDGKNLWDFCSASNCAVSHVLLASELLTSPGKTSGEAFNINDGSPYPFWSFARLCWKFAGWNPNPPPKVTNLPSWFALGLASFLEWVYWIFTFGTKRPYNLGKQQVEYACFTHTYSIEKAKTRLGYKPEVDFEVELKGAVEWCL</sequence>
<gene>
    <name evidence="1" type="ORF">BDR25DRAFT_203831</name>
</gene>
<proteinExistence type="predicted"/>
<comment type="caution">
    <text evidence="1">The sequence shown here is derived from an EMBL/GenBank/DDBJ whole genome shotgun (WGS) entry which is preliminary data.</text>
</comment>
<evidence type="ECO:0000313" key="1">
    <source>
        <dbReference type="EMBL" id="KAF2475218.1"/>
    </source>
</evidence>